<accession>A0A9P1GDU3</accession>
<dbReference type="EMBL" id="CAMXCT010004779">
    <property type="protein sequence ID" value="CAI4010331.1"/>
    <property type="molecule type" value="Genomic_DNA"/>
</dbReference>
<feature type="compositionally biased region" description="Polar residues" evidence="1">
    <location>
        <begin position="503"/>
        <end position="514"/>
    </location>
</feature>
<evidence type="ECO:0000256" key="2">
    <source>
        <dbReference type="SAM" id="Phobius"/>
    </source>
</evidence>
<feature type="region of interest" description="Disordered" evidence="1">
    <location>
        <begin position="324"/>
        <end position="375"/>
    </location>
</feature>
<keyword evidence="2" id="KW-0812">Transmembrane</keyword>
<protein>
    <submittedName>
        <fullName evidence="4">Ankyrin repeat and KH domain-containing protein 1</fullName>
    </submittedName>
</protein>
<dbReference type="Proteomes" id="UP001152797">
    <property type="component" value="Unassembled WGS sequence"/>
</dbReference>
<dbReference type="OrthoDB" id="426216at2759"/>
<feature type="compositionally biased region" description="Low complexity" evidence="1">
    <location>
        <begin position="460"/>
        <end position="472"/>
    </location>
</feature>
<feature type="transmembrane region" description="Helical" evidence="2">
    <location>
        <begin position="97"/>
        <end position="121"/>
    </location>
</feature>
<keyword evidence="2" id="KW-1133">Transmembrane helix</keyword>
<proteinExistence type="predicted"/>
<evidence type="ECO:0000313" key="3">
    <source>
        <dbReference type="EMBL" id="CAI4010331.1"/>
    </source>
</evidence>
<reference evidence="3" key="1">
    <citation type="submission" date="2022-10" db="EMBL/GenBank/DDBJ databases">
        <authorList>
            <person name="Chen Y."/>
            <person name="Dougan E. K."/>
            <person name="Chan C."/>
            <person name="Rhodes N."/>
            <person name="Thang M."/>
        </authorList>
    </citation>
    <scope>NUCLEOTIDE SEQUENCE</scope>
</reference>
<evidence type="ECO:0000313" key="5">
    <source>
        <dbReference type="Proteomes" id="UP001152797"/>
    </source>
</evidence>
<dbReference type="EMBL" id="CAMXCT020004779">
    <property type="protein sequence ID" value="CAL1163706.1"/>
    <property type="molecule type" value="Genomic_DNA"/>
</dbReference>
<dbReference type="AlphaFoldDB" id="A0A9P1GDU3"/>
<name>A0A9P1GDU3_9DINO</name>
<feature type="compositionally biased region" description="Basic and acidic residues" evidence="1">
    <location>
        <begin position="446"/>
        <end position="459"/>
    </location>
</feature>
<gene>
    <name evidence="3" type="ORF">C1SCF055_LOCUS35605</name>
</gene>
<reference evidence="4 5" key="2">
    <citation type="submission" date="2024-05" db="EMBL/GenBank/DDBJ databases">
        <authorList>
            <person name="Chen Y."/>
            <person name="Shah S."/>
            <person name="Dougan E. K."/>
            <person name="Thang M."/>
            <person name="Chan C."/>
        </authorList>
    </citation>
    <scope>NUCLEOTIDE SEQUENCE [LARGE SCALE GENOMIC DNA]</scope>
</reference>
<organism evidence="3">
    <name type="scientific">Cladocopium goreaui</name>
    <dbReference type="NCBI Taxonomy" id="2562237"/>
    <lineage>
        <taxon>Eukaryota</taxon>
        <taxon>Sar</taxon>
        <taxon>Alveolata</taxon>
        <taxon>Dinophyceae</taxon>
        <taxon>Suessiales</taxon>
        <taxon>Symbiodiniaceae</taxon>
        <taxon>Cladocopium</taxon>
    </lineage>
</organism>
<feature type="compositionally biased region" description="Low complexity" evidence="1">
    <location>
        <begin position="515"/>
        <end position="525"/>
    </location>
</feature>
<evidence type="ECO:0000256" key="1">
    <source>
        <dbReference type="SAM" id="MobiDB-lite"/>
    </source>
</evidence>
<keyword evidence="5" id="KW-1185">Reference proteome</keyword>
<feature type="compositionally biased region" description="Basic residues" evidence="1">
    <location>
        <begin position="475"/>
        <end position="487"/>
    </location>
</feature>
<feature type="region of interest" description="Disordered" evidence="1">
    <location>
        <begin position="421"/>
        <end position="551"/>
    </location>
</feature>
<feature type="compositionally biased region" description="Basic residues" evidence="1">
    <location>
        <begin position="350"/>
        <end position="360"/>
    </location>
</feature>
<keyword evidence="2" id="KW-0472">Membrane</keyword>
<dbReference type="EMBL" id="CAMXCT030004779">
    <property type="protein sequence ID" value="CAL4797643.1"/>
    <property type="molecule type" value="Genomic_DNA"/>
</dbReference>
<evidence type="ECO:0000313" key="4">
    <source>
        <dbReference type="EMBL" id="CAL4797643.1"/>
    </source>
</evidence>
<comment type="caution">
    <text evidence="3">The sequence shown here is derived from an EMBL/GenBank/DDBJ whole genome shotgun (WGS) entry which is preliminary data.</text>
</comment>
<sequence>MKSFPTSSSLSKPGGTKEKLLKLIRSHPACVLALRLDVTMRISDEDIMEGLANSADNLDIDFRERMVPEEIIQEILNLRREARAEAALMSKIRRHNVWIVLIRLPLCASGILVFISLLLWLTTFEYTRAVCALYEFANATCSQANTCLFRVAVQLPGEEFSIFHPAWKMPAEEAYGTTIFAQNGPFKCCNSPRFYATGGAATAIEAIGAGTPCCDFLDENRSLFCDNFGDLDRRPHPVSDCPASPWHCGVKTEIIDRETHVKELRPWVEAPSLEIFLASLACLGTAGAVRLFPHFVAFMGRHLEHCAASFQIYARGAKRRLRRLRNRSRNRSSRLSTSSEAEVEVSERRTSRKAKAKATAKVREVEPEEVMSTDGSEVASRALQLMQPRASQQAANEVGFTVQPSPVVTVAVRAAKVQPQATHSSAPKTEAVKTEILRPIITPATRRSDNSRDRDHWDQAPRQPAAAAPATQHLLRAKARPRPRRAPHAVAPQATASPAKVMQMSQTQEQWMATSAQLRQLSQSQAPPPDVGIAPRRNKGRGTLPPRATQI</sequence>